<dbReference type="PANTHER" id="PTHR14095:SF0">
    <property type="entry name" value="MIP22305P"/>
    <property type="match status" value="1"/>
</dbReference>
<dbReference type="GO" id="GO:0005509">
    <property type="term" value="F:calcium ion binding"/>
    <property type="evidence" value="ECO:0007669"/>
    <property type="project" value="InterPro"/>
</dbReference>
<evidence type="ECO:0000313" key="6">
    <source>
        <dbReference type="EMBL" id="JAC41003.1"/>
    </source>
</evidence>
<dbReference type="Gene3D" id="1.10.238.10">
    <property type="entry name" value="EF-hand"/>
    <property type="match status" value="1"/>
</dbReference>
<dbReference type="GO" id="GO:0019888">
    <property type="term" value="F:protein phosphatase regulator activity"/>
    <property type="evidence" value="ECO:0007669"/>
    <property type="project" value="TreeGrafter"/>
</dbReference>
<feature type="compositionally biased region" description="Polar residues" evidence="4">
    <location>
        <begin position="555"/>
        <end position="566"/>
    </location>
</feature>
<dbReference type="PROSITE" id="PS00018">
    <property type="entry name" value="EF_HAND_1"/>
    <property type="match status" value="1"/>
</dbReference>
<evidence type="ECO:0000256" key="2">
    <source>
        <dbReference type="ARBA" id="ARBA00022837"/>
    </source>
</evidence>
<sequence>MQAAPPNAATKPKTASITTTTKPTIITHPVKTKPYIDSHLYQSTLQQQQQQTVGSHIGSGKTSVVLSDDPTREIEEISKKISEHADALYHTWKSRGLAPTELLGFYTHAAAAAATSDGASDAGDLFAVDDEQTAEGLQKLVKSFVLKDKEQRAGKANTNTSSAVGRLGSGVVSAGVIGIGGVGGLVGAGSAGSADTIQEPNVDVNMVGKLKPATASTTKRSVTSTKSPTTTSAILMKSTDAPGADVVDTLKKKTTKSNGKTVGATSSSAATSSVTNKSALAQKHDKQQHTTSSGSGAATSTKSRGTSSASNPTANTTTIGRSKPHVSNSAPLDINLTVDLNLDLSDLSELQTHNLRKIKELLQENAPTTATQTAKAATNSGTKQSRKTNTANTTSTTDADTARHSANHHSRHGELTPKSNHVDSGGGGKGEVIAVNNGGGRSVNKAASTIVGNGGVADVAGVVVVAESVNVDKNSGTSGAGASSSGDKGGGAAITTATNGKRSTAAAAKVNNSKSTPADNQSNHSAISVSGHKQSSKESGEKSTTTTTSATPSTRIATVSGSSGNKSIKAPTIKEDNKNDSNNNTNTHTTNHLSSGASQHRSGSKSSAKKDTRTANSSGTGAATAGSTIAGATGENGMAAMPAAASGASTTTPSKFAKSGRTLTNGQDKYVGRPILTRGSVAERVLMFEKCPDVRNSFLNIKRPDPADAPPKSLLKVKLHSTPPPPPEHNSIQREIRNTKTAYIPRFYFPHGKPQPQIALERTLRGILAAFDSFPNNQVTKDELPRILKICGLPFYWRMPVMVFCQQGNSGLVERQRFVEFWKQMNVYCHDAASRFVYILSRGQRFRQYILPEDLAPLVQDVVDTHPGLAFLKEATEFHSRYVHTVIARIFYSVNRCWSGRINISELKKSDLLEVLKLLEEEDDINQIMAFFSYEHFYVIYCKFWELDKDHDLLINQDDLARHSDHALSTRIVERIFSGCVTRGDNKKQPEDEPKMSYTDFVWFLLSEEDKRTPTAIEYWFRCMDIDGDGVLSMYELEYFYEEQQQRMESIGIETLPFEDCLCQMLDMIKPARRDCVTLGDLKRCKMTHVFFDTFFNLEKYLDHEQRDPFASQRDEYSSDWDRFAAQEYELLISEENE</sequence>
<dbReference type="InterPro" id="IPR002048">
    <property type="entry name" value="EF_hand_dom"/>
</dbReference>
<reference evidence="6" key="1">
    <citation type="journal article" date="2014" name="BMC Genomics">
        <title>Characterizing the developmental transcriptome of the oriental fruit fly, Bactrocera dorsalis (Diptera: Tephritidae) through comparative genomic analysis with Drosophila melanogaster utilizing modENCODE datasets.</title>
        <authorList>
            <person name="Geib S.M."/>
            <person name="Calla B."/>
            <person name="Hall B."/>
            <person name="Hou S."/>
            <person name="Manoukis N.C."/>
        </authorList>
    </citation>
    <scope>NUCLEOTIDE SEQUENCE</scope>
    <source>
        <strain evidence="6">Punador</strain>
    </source>
</reference>
<gene>
    <name evidence="6" type="primary">P2R3B</name>
</gene>
<feature type="compositionally biased region" description="Low complexity" evidence="4">
    <location>
        <begin position="388"/>
        <end position="399"/>
    </location>
</feature>
<feature type="compositionally biased region" description="Low complexity" evidence="4">
    <location>
        <begin position="290"/>
        <end position="318"/>
    </location>
</feature>
<feature type="compositionally biased region" description="Low complexity" evidence="4">
    <location>
        <begin position="259"/>
        <end position="279"/>
    </location>
</feature>
<feature type="region of interest" description="Disordered" evidence="4">
    <location>
        <begin position="251"/>
        <end position="328"/>
    </location>
</feature>
<dbReference type="FunFam" id="1.10.238.10:FF:000628">
    <property type="entry name" value="Serine/threonine-protein phosphatase 2A regulatory subunit B'' subunit beta"/>
    <property type="match status" value="1"/>
</dbReference>
<name>A0A034VHG0_BACDO</name>
<dbReference type="InterPro" id="IPR041534">
    <property type="entry name" value="EF-hand_13"/>
</dbReference>
<dbReference type="Pfam" id="PF13499">
    <property type="entry name" value="EF-hand_7"/>
    <property type="match status" value="1"/>
</dbReference>
<dbReference type="FunFam" id="1.10.238.220:FF:000001">
    <property type="entry name" value="Serine/threonine-protein phosphatase 2A regulatory subunit B'' subunit alpha"/>
    <property type="match status" value="1"/>
</dbReference>
<feature type="compositionally biased region" description="Low complexity" evidence="4">
    <location>
        <begin position="542"/>
        <end position="554"/>
    </location>
</feature>
<keyword evidence="2" id="KW-0106">Calcium</keyword>
<feature type="compositionally biased region" description="Polar residues" evidence="4">
    <location>
        <begin position="510"/>
        <end position="528"/>
    </location>
</feature>
<comment type="function">
    <text evidence="3">The B regulatory subunit might modulate substrate selectivity and catalytic activity, and might also direct the localization of the catalytic enzyme to a particular subcellular compartment.</text>
</comment>
<feature type="compositionally biased region" description="Low complexity" evidence="4">
    <location>
        <begin position="366"/>
        <end position="378"/>
    </location>
</feature>
<keyword evidence="1" id="KW-0479">Metal-binding</keyword>
<dbReference type="FunFam" id="1.10.238.230:FF:000001">
    <property type="entry name" value="Serine/threonine-protein phosphatase 2A regulatory subunit B'' subunit beta"/>
    <property type="match status" value="1"/>
</dbReference>
<dbReference type="Gene3D" id="1.10.238.220">
    <property type="match status" value="1"/>
</dbReference>
<evidence type="ECO:0000256" key="3">
    <source>
        <dbReference type="ARBA" id="ARBA00093310"/>
    </source>
</evidence>
<evidence type="ECO:0000256" key="1">
    <source>
        <dbReference type="ARBA" id="ARBA00022723"/>
    </source>
</evidence>
<feature type="compositionally biased region" description="Low complexity" evidence="4">
    <location>
        <begin position="213"/>
        <end position="233"/>
    </location>
</feature>
<feature type="compositionally biased region" description="Polar residues" evidence="4">
    <location>
        <begin position="593"/>
        <end position="606"/>
    </location>
</feature>
<feature type="domain" description="EF-hand" evidence="5">
    <location>
        <begin position="1012"/>
        <end position="1047"/>
    </location>
</feature>
<dbReference type="GeneID" id="105230903"/>
<feature type="region of interest" description="Disordered" evidence="4">
    <location>
        <begin position="642"/>
        <end position="667"/>
    </location>
</feature>
<dbReference type="InterPro" id="IPR011992">
    <property type="entry name" value="EF-hand-dom_pair"/>
</dbReference>
<feature type="region of interest" description="Disordered" evidence="4">
    <location>
        <begin position="472"/>
        <end position="629"/>
    </location>
</feature>
<dbReference type="SUPFAM" id="SSF47473">
    <property type="entry name" value="EF-hand"/>
    <property type="match status" value="2"/>
</dbReference>
<dbReference type="Pfam" id="PF17958">
    <property type="entry name" value="EF-hand_13"/>
    <property type="match status" value="1"/>
</dbReference>
<protein>
    <submittedName>
        <fullName evidence="6">Serine/threonine-protein phosphatase 2A regulatory subunit B'' subunit beta</fullName>
    </submittedName>
</protein>
<accession>A0A034VHG0</accession>
<dbReference type="GO" id="GO:0000159">
    <property type="term" value="C:protein phosphatase type 2A complex"/>
    <property type="evidence" value="ECO:0007669"/>
    <property type="project" value="TreeGrafter"/>
</dbReference>
<feature type="compositionally biased region" description="Low complexity" evidence="4">
    <location>
        <begin position="582"/>
        <end position="592"/>
    </location>
</feature>
<dbReference type="AlphaFoldDB" id="A0A034VHG0"/>
<evidence type="ECO:0000259" key="5">
    <source>
        <dbReference type="PROSITE" id="PS50222"/>
    </source>
</evidence>
<dbReference type="PANTHER" id="PTHR14095">
    <property type="entry name" value="PHOSPHATASE 2A REGULATORY SUBUNIT-RELATED"/>
    <property type="match status" value="1"/>
</dbReference>
<evidence type="ECO:0000256" key="4">
    <source>
        <dbReference type="SAM" id="MobiDB-lite"/>
    </source>
</evidence>
<dbReference type="CDD" id="cd21504">
    <property type="entry name" value="PPP2R3A_B-like"/>
    <property type="match status" value="1"/>
</dbReference>
<dbReference type="InterPro" id="IPR018247">
    <property type="entry name" value="EF_Hand_1_Ca_BS"/>
</dbReference>
<dbReference type="PROSITE" id="PS50222">
    <property type="entry name" value="EF_HAND_2"/>
    <property type="match status" value="1"/>
</dbReference>
<dbReference type="OrthoDB" id="5586at2759"/>
<feature type="compositionally biased region" description="Low complexity" evidence="4">
    <location>
        <begin position="642"/>
        <end position="654"/>
    </location>
</feature>
<dbReference type="Pfam" id="PF21161">
    <property type="entry name" value="P2R3B_EF-hand"/>
    <property type="match status" value="1"/>
</dbReference>
<feature type="compositionally biased region" description="Low complexity" evidence="4">
    <location>
        <begin position="614"/>
        <end position="629"/>
    </location>
</feature>
<feature type="region of interest" description="Disordered" evidence="4">
    <location>
        <begin position="1"/>
        <end position="24"/>
    </location>
</feature>
<feature type="region of interest" description="Disordered" evidence="4">
    <location>
        <begin position="366"/>
        <end position="440"/>
    </location>
</feature>
<dbReference type="KEGG" id="bdr:105230903"/>
<proteinExistence type="predicted"/>
<dbReference type="Gene3D" id="1.10.238.230">
    <property type="match status" value="1"/>
</dbReference>
<dbReference type="EMBL" id="GAKP01017949">
    <property type="protein sequence ID" value="JAC41003.1"/>
    <property type="molecule type" value="Transcribed_RNA"/>
</dbReference>
<organism evidence="6">
    <name type="scientific">Bactrocera dorsalis</name>
    <name type="common">Oriental fruit fly</name>
    <name type="synonym">Dacus dorsalis</name>
    <dbReference type="NCBI Taxonomy" id="27457"/>
    <lineage>
        <taxon>Eukaryota</taxon>
        <taxon>Metazoa</taxon>
        <taxon>Ecdysozoa</taxon>
        <taxon>Arthropoda</taxon>
        <taxon>Hexapoda</taxon>
        <taxon>Insecta</taxon>
        <taxon>Pterygota</taxon>
        <taxon>Neoptera</taxon>
        <taxon>Endopterygota</taxon>
        <taxon>Diptera</taxon>
        <taxon>Brachycera</taxon>
        <taxon>Muscomorpha</taxon>
        <taxon>Tephritoidea</taxon>
        <taxon>Tephritidae</taxon>
        <taxon>Bactrocera</taxon>
        <taxon>Bactrocera</taxon>
    </lineage>
</organism>
<feature type="compositionally biased region" description="Low complexity" evidence="4">
    <location>
        <begin position="472"/>
        <end position="486"/>
    </location>
</feature>
<dbReference type="InterPro" id="IPR048855">
    <property type="entry name" value="P2R3A_B_D_EF-hand"/>
</dbReference>
<dbReference type="RefSeq" id="XP_011210222.2">
    <property type="nucleotide sequence ID" value="XM_011211920.4"/>
</dbReference>
<feature type="region of interest" description="Disordered" evidence="4">
    <location>
        <begin position="213"/>
        <end position="237"/>
    </location>
</feature>